<dbReference type="GO" id="GO:0008237">
    <property type="term" value="F:metallopeptidase activity"/>
    <property type="evidence" value="ECO:0007669"/>
    <property type="project" value="InterPro"/>
</dbReference>
<evidence type="ECO:0000313" key="2">
    <source>
        <dbReference type="Proteomes" id="UP001281614"/>
    </source>
</evidence>
<proteinExistence type="predicted"/>
<comment type="caution">
    <text evidence="1">The sequence shown here is derived from an EMBL/GenBank/DDBJ whole genome shotgun (WGS) entry which is preliminary data.</text>
</comment>
<gene>
    <name evidence="1" type="ORF">CKAH01_10013</name>
</gene>
<evidence type="ECO:0000313" key="1">
    <source>
        <dbReference type="EMBL" id="KAK2729848.1"/>
    </source>
</evidence>
<name>A0AAD9XYN9_COLKA</name>
<sequence length="193" mass="20279">MSVGSGGNWPCSVEQIGEIETAVEYTKILANGAIVALNDAGASSAAFARWFGGEFQNIDSTDTHSEDNAQVSTGETIKTNHYDAVISQLRAPESGTVKWVDEGGLDLNRLVYACPTADDGLCASSEAAAVINAGDVGFKHLNAVVGADRRSGDLSYFVSGCIELEPQNKIKNAQNFAFFALDVMANPPSKSGI</sequence>
<dbReference type="InterPro" id="IPR024079">
    <property type="entry name" value="MetalloPept_cat_dom_sf"/>
</dbReference>
<protein>
    <submittedName>
        <fullName evidence="1">Uncharacterized protein</fullName>
    </submittedName>
</protein>
<reference evidence="1" key="1">
    <citation type="submission" date="2023-02" db="EMBL/GenBank/DDBJ databases">
        <title>Colletotrichum kahawae CIFC_Que2 genome sequencing and assembly.</title>
        <authorList>
            <person name="Baroncelli R."/>
        </authorList>
    </citation>
    <scope>NUCLEOTIDE SEQUENCE</scope>
    <source>
        <strain evidence="1">CIFC_Que2</strain>
    </source>
</reference>
<keyword evidence="2" id="KW-1185">Reference proteome</keyword>
<dbReference type="Gene3D" id="3.40.390.10">
    <property type="entry name" value="Collagenase (Catalytic Domain)"/>
    <property type="match status" value="1"/>
</dbReference>
<dbReference type="Proteomes" id="UP001281614">
    <property type="component" value="Unassembled WGS sequence"/>
</dbReference>
<organism evidence="1 2">
    <name type="scientific">Colletotrichum kahawae</name>
    <name type="common">Coffee berry disease fungus</name>
    <dbReference type="NCBI Taxonomy" id="34407"/>
    <lineage>
        <taxon>Eukaryota</taxon>
        <taxon>Fungi</taxon>
        <taxon>Dikarya</taxon>
        <taxon>Ascomycota</taxon>
        <taxon>Pezizomycotina</taxon>
        <taxon>Sordariomycetes</taxon>
        <taxon>Hypocreomycetidae</taxon>
        <taxon>Glomerellales</taxon>
        <taxon>Glomerellaceae</taxon>
        <taxon>Colletotrichum</taxon>
        <taxon>Colletotrichum gloeosporioides species complex</taxon>
    </lineage>
</organism>
<dbReference type="SUPFAM" id="SSF55486">
    <property type="entry name" value="Metalloproteases ('zincins'), catalytic domain"/>
    <property type="match status" value="1"/>
</dbReference>
<dbReference type="AlphaFoldDB" id="A0AAD9XYN9"/>
<accession>A0AAD9XYN9</accession>
<dbReference type="EMBL" id="VYYT01000754">
    <property type="protein sequence ID" value="KAK2729848.1"/>
    <property type="molecule type" value="Genomic_DNA"/>
</dbReference>